<comment type="caution">
    <text evidence="8">The sequence shown here is derived from an EMBL/GenBank/DDBJ whole genome shotgun (WGS) entry which is preliminary data.</text>
</comment>
<proteinExistence type="inferred from homology"/>
<dbReference type="InterPro" id="IPR000289">
    <property type="entry name" value="Ribosomal_eS28"/>
</dbReference>
<feature type="region of interest" description="Disordered" evidence="7">
    <location>
        <begin position="36"/>
        <end position="55"/>
    </location>
</feature>
<organism evidence="8 9">
    <name type="scientific">Nyctereutes procyonoides</name>
    <name type="common">Raccoon dog</name>
    <name type="synonym">Canis procyonoides</name>
    <dbReference type="NCBI Taxonomy" id="34880"/>
    <lineage>
        <taxon>Eukaryota</taxon>
        <taxon>Metazoa</taxon>
        <taxon>Chordata</taxon>
        <taxon>Craniata</taxon>
        <taxon>Vertebrata</taxon>
        <taxon>Euteleostomi</taxon>
        <taxon>Mammalia</taxon>
        <taxon>Eutheria</taxon>
        <taxon>Laurasiatheria</taxon>
        <taxon>Carnivora</taxon>
        <taxon>Caniformia</taxon>
        <taxon>Canidae</taxon>
        <taxon>Nyctereutes</taxon>
    </lineage>
</organism>
<evidence type="ECO:0000256" key="2">
    <source>
        <dbReference type="ARBA" id="ARBA00022980"/>
    </source>
</evidence>
<evidence type="ECO:0000313" key="9">
    <source>
        <dbReference type="Proteomes" id="UP000645828"/>
    </source>
</evidence>
<accession>A0A811ZYD5</accession>
<keyword evidence="9" id="KW-1185">Reference proteome</keyword>
<keyword evidence="3" id="KW-0687">Ribonucleoprotein</keyword>
<comment type="subunit">
    <text evidence="6">Component of the 40S small ribosomal subunit. Part of the small subunit (SSU) processome, composed of more than 70 proteins and the RNA chaperone small nucleolar RNA (snoRNA) U3.</text>
</comment>
<dbReference type="SUPFAM" id="SSF50249">
    <property type="entry name" value="Nucleic acid-binding proteins"/>
    <property type="match status" value="1"/>
</dbReference>
<keyword evidence="2" id="KW-0689">Ribosomal protein</keyword>
<feature type="compositionally biased region" description="Polar residues" evidence="7">
    <location>
        <begin position="46"/>
        <end position="55"/>
    </location>
</feature>
<evidence type="ECO:0000256" key="1">
    <source>
        <dbReference type="ARBA" id="ARBA00005943"/>
    </source>
</evidence>
<dbReference type="GO" id="GO:0003735">
    <property type="term" value="F:structural constituent of ribosome"/>
    <property type="evidence" value="ECO:0007669"/>
    <property type="project" value="InterPro"/>
</dbReference>
<evidence type="ECO:0000256" key="7">
    <source>
        <dbReference type="SAM" id="MobiDB-lite"/>
    </source>
</evidence>
<dbReference type="GO" id="GO:0022626">
    <property type="term" value="C:cytosolic ribosome"/>
    <property type="evidence" value="ECO:0007669"/>
    <property type="project" value="UniProtKB-ARBA"/>
</dbReference>
<gene>
    <name evidence="8" type="ORF">NYPRO_LOCUS26439</name>
</gene>
<dbReference type="EMBL" id="CAJHUB010000784">
    <property type="protein sequence ID" value="CAD7693647.1"/>
    <property type="molecule type" value="Genomic_DNA"/>
</dbReference>
<evidence type="ECO:0000313" key="8">
    <source>
        <dbReference type="EMBL" id="CAD7693647.1"/>
    </source>
</evidence>
<evidence type="ECO:0000256" key="4">
    <source>
        <dbReference type="ARBA" id="ARBA00035146"/>
    </source>
</evidence>
<evidence type="ECO:0000256" key="3">
    <source>
        <dbReference type="ARBA" id="ARBA00023274"/>
    </source>
</evidence>
<name>A0A811ZYD5_NYCPR</name>
<dbReference type="GO" id="GO:1990904">
    <property type="term" value="C:ribonucleoprotein complex"/>
    <property type="evidence" value="ECO:0007669"/>
    <property type="project" value="UniProtKB-KW"/>
</dbReference>
<sequence length="55" mass="5883">MCKVSKALGRTGSQGWSTQVCMEFINDPNRSIICTKKGPAHEGNMPTPSASEQAT</sequence>
<dbReference type="GO" id="GO:0006412">
    <property type="term" value="P:translation"/>
    <property type="evidence" value="ECO:0007669"/>
    <property type="project" value="InterPro"/>
</dbReference>
<evidence type="ECO:0000256" key="5">
    <source>
        <dbReference type="ARBA" id="ARBA00035453"/>
    </source>
</evidence>
<dbReference type="AlphaFoldDB" id="A0A811ZYD5"/>
<comment type="similarity">
    <text evidence="1">Belongs to the eukaryotic ribosomal protein eS28 family.</text>
</comment>
<dbReference type="InterPro" id="IPR012340">
    <property type="entry name" value="NA-bd_OB-fold"/>
</dbReference>
<evidence type="ECO:0000256" key="6">
    <source>
        <dbReference type="ARBA" id="ARBA00046579"/>
    </source>
</evidence>
<reference evidence="8" key="1">
    <citation type="submission" date="2020-12" db="EMBL/GenBank/DDBJ databases">
        <authorList>
            <consortium name="Molecular Ecology Group"/>
        </authorList>
    </citation>
    <scope>NUCLEOTIDE SEQUENCE</scope>
    <source>
        <strain evidence="8">TBG_1078</strain>
    </source>
</reference>
<dbReference type="Pfam" id="PF01200">
    <property type="entry name" value="Ribosomal_S28e"/>
    <property type="match status" value="1"/>
</dbReference>
<dbReference type="Proteomes" id="UP000645828">
    <property type="component" value="Unassembled WGS sequence"/>
</dbReference>
<protein>
    <recommendedName>
        <fullName evidence="4">Small ribosomal subunit protein eS28</fullName>
    </recommendedName>
    <alternativeName>
        <fullName evidence="5">40S ribosomal protein S28</fullName>
    </alternativeName>
</protein>
<dbReference type="Gene3D" id="2.40.50.140">
    <property type="entry name" value="Nucleic acid-binding proteins"/>
    <property type="match status" value="1"/>
</dbReference>